<feature type="transmembrane region" description="Helical" evidence="8">
    <location>
        <begin position="184"/>
        <end position="200"/>
    </location>
</feature>
<dbReference type="Proteomes" id="UP000177382">
    <property type="component" value="Unassembled WGS sequence"/>
</dbReference>
<protein>
    <recommendedName>
        <fullName evidence="9">Oligosaccharyl transferase STT3 N-terminal domain-containing protein</fullName>
    </recommendedName>
</protein>
<dbReference type="InterPro" id="IPR048307">
    <property type="entry name" value="STT3_N"/>
</dbReference>
<evidence type="ECO:0000313" key="10">
    <source>
        <dbReference type="EMBL" id="OGM15864.1"/>
    </source>
</evidence>
<keyword evidence="4" id="KW-0808">Transferase</keyword>
<dbReference type="InterPro" id="IPR050297">
    <property type="entry name" value="LipidA_mod_glycosyltrf_83"/>
</dbReference>
<dbReference type="PANTHER" id="PTHR33908:SF11">
    <property type="entry name" value="MEMBRANE PROTEIN"/>
    <property type="match status" value="1"/>
</dbReference>
<evidence type="ECO:0000256" key="3">
    <source>
        <dbReference type="ARBA" id="ARBA00022676"/>
    </source>
</evidence>
<organism evidence="10 11">
    <name type="scientific">Candidatus Woesebacteria bacterium RBG_16_42_24</name>
    <dbReference type="NCBI Taxonomy" id="1802485"/>
    <lineage>
        <taxon>Bacteria</taxon>
        <taxon>Candidatus Woeseibacteriota</taxon>
    </lineage>
</organism>
<evidence type="ECO:0000256" key="6">
    <source>
        <dbReference type="ARBA" id="ARBA00022989"/>
    </source>
</evidence>
<evidence type="ECO:0000256" key="4">
    <source>
        <dbReference type="ARBA" id="ARBA00022679"/>
    </source>
</evidence>
<name>A0A1F7XLB4_9BACT</name>
<keyword evidence="3" id="KW-0328">Glycosyltransferase</keyword>
<comment type="caution">
    <text evidence="10">The sequence shown here is derived from an EMBL/GenBank/DDBJ whole genome shotgun (WGS) entry which is preliminary data.</text>
</comment>
<feature type="transmembrane region" description="Helical" evidence="8">
    <location>
        <begin position="298"/>
        <end position="315"/>
    </location>
</feature>
<sequence length="403" mass="46159">MKKNNYKTLIYLFIILSLSLLPRLWKLEQYPPYVVDEPANLRDIDKIFNLGSYNILDFHWDFSKSQLVYLPALSLIGLLGRQESFLALRLTSSLLSLLALIPFFFIVKSLTNRAISFATTLLLSFSYYYLQFSRVGWNDIIGVTCLGLYLIWFLEIAGRKKSVFWSALGGIVAAIIFYSYRGGAIILAVSPFYLLYVLWAQRASKKVFIKVLASFGTVAILLSLPWAMKISRNWEKYNLRFRVVSIKNASIPYHGLTKREEISKYQVLTSIKSWVFLDAVDGGREENPRYLPLKEPPVNTFVRIGFLLGLLASLVKPKKVAVWLLIYILGIVFGQILTVDPPNGARGLIMLPAIYILFAVGLYKLYEVTGKNKLFLAFLIIISLLYCYLDFSYYQGWMGWIKV</sequence>
<feature type="transmembrane region" description="Helical" evidence="8">
    <location>
        <begin position="162"/>
        <end position="178"/>
    </location>
</feature>
<evidence type="ECO:0000256" key="8">
    <source>
        <dbReference type="SAM" id="Phobius"/>
    </source>
</evidence>
<dbReference type="GO" id="GO:0016763">
    <property type="term" value="F:pentosyltransferase activity"/>
    <property type="evidence" value="ECO:0007669"/>
    <property type="project" value="TreeGrafter"/>
</dbReference>
<evidence type="ECO:0000313" key="11">
    <source>
        <dbReference type="Proteomes" id="UP000177382"/>
    </source>
</evidence>
<gene>
    <name evidence="10" type="ORF">A2V97_03795</name>
</gene>
<dbReference type="EMBL" id="MGFX01000001">
    <property type="protein sequence ID" value="OGM15864.1"/>
    <property type="molecule type" value="Genomic_DNA"/>
</dbReference>
<feature type="transmembrane region" description="Helical" evidence="8">
    <location>
        <begin position="136"/>
        <end position="155"/>
    </location>
</feature>
<dbReference type="GO" id="GO:0009103">
    <property type="term" value="P:lipopolysaccharide biosynthetic process"/>
    <property type="evidence" value="ECO:0007669"/>
    <property type="project" value="UniProtKB-ARBA"/>
</dbReference>
<evidence type="ECO:0000259" key="9">
    <source>
        <dbReference type="Pfam" id="PF02516"/>
    </source>
</evidence>
<dbReference type="PANTHER" id="PTHR33908">
    <property type="entry name" value="MANNOSYLTRANSFERASE YKCB-RELATED"/>
    <property type="match status" value="1"/>
</dbReference>
<proteinExistence type="predicted"/>
<comment type="subcellular location">
    <subcellularLocation>
        <location evidence="1">Cell membrane</location>
        <topology evidence="1">Multi-pass membrane protein</topology>
    </subcellularLocation>
</comment>
<feature type="transmembrane region" description="Helical" evidence="8">
    <location>
        <begin position="86"/>
        <end position="107"/>
    </location>
</feature>
<feature type="domain" description="Oligosaccharyl transferase STT3 N-terminal" evidence="9">
    <location>
        <begin position="92"/>
        <end position="221"/>
    </location>
</feature>
<feature type="transmembrane region" description="Helical" evidence="8">
    <location>
        <begin position="375"/>
        <end position="394"/>
    </location>
</feature>
<keyword evidence="5 8" id="KW-0812">Transmembrane</keyword>
<feature type="transmembrane region" description="Helical" evidence="8">
    <location>
        <begin position="114"/>
        <end position="130"/>
    </location>
</feature>
<evidence type="ECO:0000256" key="2">
    <source>
        <dbReference type="ARBA" id="ARBA00022475"/>
    </source>
</evidence>
<dbReference type="AlphaFoldDB" id="A0A1F7XLB4"/>
<accession>A0A1F7XLB4</accession>
<reference evidence="10 11" key="1">
    <citation type="journal article" date="2016" name="Nat. Commun.">
        <title>Thousands of microbial genomes shed light on interconnected biogeochemical processes in an aquifer system.</title>
        <authorList>
            <person name="Anantharaman K."/>
            <person name="Brown C.T."/>
            <person name="Hug L.A."/>
            <person name="Sharon I."/>
            <person name="Castelle C.J."/>
            <person name="Probst A.J."/>
            <person name="Thomas B.C."/>
            <person name="Singh A."/>
            <person name="Wilkins M.J."/>
            <person name="Karaoz U."/>
            <person name="Brodie E.L."/>
            <person name="Williams K.H."/>
            <person name="Hubbard S.S."/>
            <person name="Banfield J.F."/>
        </authorList>
    </citation>
    <scope>NUCLEOTIDE SEQUENCE [LARGE SCALE GENOMIC DNA]</scope>
</reference>
<keyword evidence="6 8" id="KW-1133">Transmembrane helix</keyword>
<keyword evidence="7 8" id="KW-0472">Membrane</keyword>
<evidence type="ECO:0000256" key="1">
    <source>
        <dbReference type="ARBA" id="ARBA00004651"/>
    </source>
</evidence>
<keyword evidence="2" id="KW-1003">Cell membrane</keyword>
<feature type="transmembrane region" description="Helical" evidence="8">
    <location>
        <begin position="207"/>
        <end position="228"/>
    </location>
</feature>
<feature type="transmembrane region" description="Helical" evidence="8">
    <location>
        <begin position="9"/>
        <end position="25"/>
    </location>
</feature>
<evidence type="ECO:0000256" key="7">
    <source>
        <dbReference type="ARBA" id="ARBA00023136"/>
    </source>
</evidence>
<feature type="transmembrane region" description="Helical" evidence="8">
    <location>
        <begin position="344"/>
        <end position="363"/>
    </location>
</feature>
<dbReference type="Pfam" id="PF02516">
    <property type="entry name" value="STT3"/>
    <property type="match status" value="1"/>
</dbReference>
<dbReference type="STRING" id="1802485.A2V97_03795"/>
<dbReference type="GO" id="GO:0005886">
    <property type="term" value="C:plasma membrane"/>
    <property type="evidence" value="ECO:0007669"/>
    <property type="project" value="UniProtKB-SubCell"/>
</dbReference>
<feature type="transmembrane region" description="Helical" evidence="8">
    <location>
        <begin position="320"/>
        <end position="338"/>
    </location>
</feature>
<evidence type="ECO:0000256" key="5">
    <source>
        <dbReference type="ARBA" id="ARBA00022692"/>
    </source>
</evidence>